<evidence type="ECO:0000313" key="3">
    <source>
        <dbReference type="EMBL" id="KAK9758394.1"/>
    </source>
</evidence>
<comment type="caution">
    <text evidence="3">The sequence shown here is derived from an EMBL/GenBank/DDBJ whole genome shotgun (WGS) entry which is preliminary data.</text>
</comment>
<dbReference type="EMBL" id="JBDFQZ010000001">
    <property type="protein sequence ID" value="KAK9758394.1"/>
    <property type="molecule type" value="Genomic_DNA"/>
</dbReference>
<dbReference type="PANTHER" id="PTHR46740">
    <property type="entry name" value="PROTEIN DYAD"/>
    <property type="match status" value="1"/>
</dbReference>
<feature type="compositionally biased region" description="Basic and acidic residues" evidence="1">
    <location>
        <begin position="371"/>
        <end position="387"/>
    </location>
</feature>
<accession>A0AAW1N969</accession>
<dbReference type="GO" id="GO:0051177">
    <property type="term" value="P:meiotic sister chromatid cohesion"/>
    <property type="evidence" value="ECO:0007669"/>
    <property type="project" value="InterPro"/>
</dbReference>
<dbReference type="GO" id="GO:0007131">
    <property type="term" value="P:reciprocal meiotic recombination"/>
    <property type="evidence" value="ECO:0007669"/>
    <property type="project" value="InterPro"/>
</dbReference>
<organism evidence="3 4">
    <name type="scientific">Saponaria officinalis</name>
    <name type="common">Common soapwort</name>
    <name type="synonym">Lychnis saponaria</name>
    <dbReference type="NCBI Taxonomy" id="3572"/>
    <lineage>
        <taxon>Eukaryota</taxon>
        <taxon>Viridiplantae</taxon>
        <taxon>Streptophyta</taxon>
        <taxon>Embryophyta</taxon>
        <taxon>Tracheophyta</taxon>
        <taxon>Spermatophyta</taxon>
        <taxon>Magnoliopsida</taxon>
        <taxon>eudicotyledons</taxon>
        <taxon>Gunneridae</taxon>
        <taxon>Pentapetalae</taxon>
        <taxon>Caryophyllales</taxon>
        <taxon>Caryophyllaceae</taxon>
        <taxon>Caryophylleae</taxon>
        <taxon>Saponaria</taxon>
    </lineage>
</organism>
<protein>
    <recommendedName>
        <fullName evidence="2">PTC1-like winged helix-turn-helix domain-containing protein</fullName>
    </recommendedName>
</protein>
<feature type="compositionally biased region" description="Basic and acidic residues" evidence="1">
    <location>
        <begin position="467"/>
        <end position="484"/>
    </location>
</feature>
<evidence type="ECO:0000256" key="1">
    <source>
        <dbReference type="SAM" id="MobiDB-lite"/>
    </source>
</evidence>
<feature type="region of interest" description="Disordered" evidence="1">
    <location>
        <begin position="147"/>
        <end position="218"/>
    </location>
</feature>
<evidence type="ECO:0000313" key="4">
    <source>
        <dbReference type="Proteomes" id="UP001443914"/>
    </source>
</evidence>
<feature type="domain" description="PTC1-like winged helix-turn-helix" evidence="2">
    <location>
        <begin position="226"/>
        <end position="308"/>
    </location>
</feature>
<dbReference type="Pfam" id="PF25874">
    <property type="entry name" value="WHD_plant_repro"/>
    <property type="match status" value="1"/>
</dbReference>
<sequence>MEIEVGSVYRVNHSNCPNLTSLSTIQAVLVSKKSDEEVTVVFPSMKSLNTFFGGEKFSGSMQPSMDEEFVMGLKVGYKILTHKISFEEFAAQRGNKHFWVSSNHINKQLDDDDHKSEVGVKWETRRRTRFYTRRKLLNADQKINASNTDDHQVVDSTGVCCQDEGVNSKEDEEDNKDEDITAKPRSVGKRKCQFKGVTYRDKRKKRRPPTEEAAASQKKFIDSQHRWTVERYKLAELNMLKIMKEKGAGPNNPVLRPDLRAEARKLIGDTGLLDHLLKHMAGKLAPGGQERFCRRHNPEGAMEYWMESADLVHVRKREGIEDPFWVPPPGWKPGDCPTHDPLCALQLKELREEIWSMKREIENLSSRRRQEKSEALMEDPTKPEKAAGRLNFEESLNPLREMYEEVMKKKAKVEKQLLDICRSFSGMEEEMERLKEAAASSGAVSQNAEIQTRAMSAAATAAGGMKEGGKEGTEEQKKSGERGKSGFRMCRPEGTFLWPSQQRGSSHEQLLLMAPPHDGTTHQQSHRVARPEATRAGVTLSFSTASVGGSTIIHSIDRPTTTTYSSSRLHYFVPDLNQAPFYSSRPAIGH</sequence>
<dbReference type="InterPro" id="IPR059080">
    <property type="entry name" value="WHD_PTC1"/>
</dbReference>
<feature type="region of interest" description="Disordered" evidence="1">
    <location>
        <begin position="365"/>
        <end position="387"/>
    </location>
</feature>
<keyword evidence="4" id="KW-1185">Reference proteome</keyword>
<dbReference type="PANTHER" id="PTHR46740:SF2">
    <property type="entry name" value="PROTEIN DYAD"/>
    <property type="match status" value="1"/>
</dbReference>
<dbReference type="Proteomes" id="UP001443914">
    <property type="component" value="Unassembled WGS sequence"/>
</dbReference>
<evidence type="ECO:0000259" key="2">
    <source>
        <dbReference type="Pfam" id="PF25874"/>
    </source>
</evidence>
<name>A0AAW1N969_SAPOF</name>
<dbReference type="InterPro" id="IPR044221">
    <property type="entry name" value="DYAD/AMEIOTIC1"/>
</dbReference>
<feature type="region of interest" description="Disordered" evidence="1">
    <location>
        <begin position="464"/>
        <end position="490"/>
    </location>
</feature>
<proteinExistence type="predicted"/>
<dbReference type="AlphaFoldDB" id="A0AAW1N969"/>
<reference evidence="3" key="1">
    <citation type="submission" date="2024-03" db="EMBL/GenBank/DDBJ databases">
        <title>WGS assembly of Saponaria officinalis var. Norfolk2.</title>
        <authorList>
            <person name="Jenkins J."/>
            <person name="Shu S."/>
            <person name="Grimwood J."/>
            <person name="Barry K."/>
            <person name="Goodstein D."/>
            <person name="Schmutz J."/>
            <person name="Leebens-Mack J."/>
            <person name="Osbourn A."/>
        </authorList>
    </citation>
    <scope>NUCLEOTIDE SEQUENCE [LARGE SCALE GENOMIC DNA]</scope>
    <source>
        <strain evidence="3">JIC</strain>
    </source>
</reference>
<gene>
    <name evidence="3" type="ORF">RND81_01G226700</name>
</gene>